<evidence type="ECO:0000256" key="1">
    <source>
        <dbReference type="ARBA" id="ARBA00000493"/>
    </source>
</evidence>
<keyword evidence="9" id="KW-0269">Exonuclease</keyword>
<evidence type="ECO:0000256" key="14">
    <source>
        <dbReference type="SAM" id="SignalP"/>
    </source>
</evidence>
<dbReference type="GO" id="GO:0071479">
    <property type="term" value="P:cellular response to ionizing radiation"/>
    <property type="evidence" value="ECO:0007669"/>
    <property type="project" value="TreeGrafter"/>
</dbReference>
<protein>
    <recommendedName>
        <fullName evidence="12">Cell cycle checkpoint control protein RAD9A</fullName>
        <ecNumber evidence="4">3.1.11.2</ecNumber>
    </recommendedName>
    <alternativeName>
        <fullName evidence="13">DNA repair exonuclease rad9 homolog A</fullName>
    </alternativeName>
</protein>
<evidence type="ECO:0000256" key="10">
    <source>
        <dbReference type="ARBA" id="ARBA00023242"/>
    </source>
</evidence>
<dbReference type="InterPro" id="IPR046938">
    <property type="entry name" value="DNA_clamp_sf"/>
</dbReference>
<gene>
    <name evidence="15" type="primary">RAD9B</name>
</gene>
<reference evidence="15" key="1">
    <citation type="submission" date="2025-08" db="UniProtKB">
        <authorList>
            <consortium name="Ensembl"/>
        </authorList>
    </citation>
    <scope>IDENTIFICATION</scope>
</reference>
<keyword evidence="6" id="KW-0540">Nuclease</keyword>
<dbReference type="Proteomes" id="UP000694392">
    <property type="component" value="Unplaced"/>
</dbReference>
<evidence type="ECO:0000256" key="8">
    <source>
        <dbReference type="ARBA" id="ARBA00022801"/>
    </source>
</evidence>
<evidence type="ECO:0000256" key="7">
    <source>
        <dbReference type="ARBA" id="ARBA00022763"/>
    </source>
</evidence>
<evidence type="ECO:0000256" key="11">
    <source>
        <dbReference type="ARBA" id="ARBA00059283"/>
    </source>
</evidence>
<dbReference type="Pfam" id="PF04139">
    <property type="entry name" value="Rad9"/>
    <property type="match status" value="1"/>
</dbReference>
<comment type="similarity">
    <text evidence="3">Belongs to the rad9 family.</text>
</comment>
<dbReference type="GO" id="GO:0000076">
    <property type="term" value="P:DNA replication checkpoint signaling"/>
    <property type="evidence" value="ECO:0007669"/>
    <property type="project" value="TreeGrafter"/>
</dbReference>
<comment type="subcellular location">
    <subcellularLocation>
        <location evidence="2">Nucleus</location>
    </subcellularLocation>
</comment>
<comment type="catalytic activity">
    <reaction evidence="1">
        <text>Exonucleolytic cleavage in the 3'- to 5'-direction to yield nucleoside 5'-phosphates.</text>
        <dbReference type="EC" id="3.1.11.2"/>
    </reaction>
</comment>
<dbReference type="SUPFAM" id="SSF55979">
    <property type="entry name" value="DNA clamp"/>
    <property type="match status" value="1"/>
</dbReference>
<proteinExistence type="inferred from homology"/>
<dbReference type="InterPro" id="IPR007268">
    <property type="entry name" value="Rad9/Ddc1"/>
</dbReference>
<evidence type="ECO:0000256" key="2">
    <source>
        <dbReference type="ARBA" id="ARBA00004123"/>
    </source>
</evidence>
<dbReference type="AlphaFoldDB" id="A0A8D0L812"/>
<dbReference type="OMA" id="APECILR"/>
<keyword evidence="14" id="KW-0732">Signal</keyword>
<evidence type="ECO:0000256" key="6">
    <source>
        <dbReference type="ARBA" id="ARBA00022722"/>
    </source>
</evidence>
<dbReference type="GO" id="GO:0006281">
    <property type="term" value="P:DNA repair"/>
    <property type="evidence" value="ECO:0007669"/>
    <property type="project" value="InterPro"/>
</dbReference>
<name>A0A8D0L812_SPHPU</name>
<comment type="function">
    <text evidence="11">Component of the 9-1-1 cell-cycle checkpoint response complex that plays a major role in DNA repair. The 9-1-1 complex is recruited to DNA lesion upon damage by the RAD17-replication factor C (RFC) clamp loader complex. Acts then as a sliding clamp platform on DNA for several proteins involved in long-patch base excision repair (LP-BER). The 9-1-1 complex stimulates DNA polymerase beta (POLB) activity by increasing its affinity for the 3'-OH end of the primer-template and stabilizes POLB to those sites where LP-BER proceeds; endonuclease FEN1 cleavage activity on substrates with double, nick, or gap flaps of distinct sequences and lengths; and DNA ligase I (LIG1) on long-patch base excision repair substrates. The 9-1-1 complex is necessary for the recruitment of RHNO1 to sites of double-stranded breaks (DSB) occurring during the S phase. RAD9A possesses 3'-&gt;5' double stranded DNA exonuclease activity.</text>
</comment>
<keyword evidence="16" id="KW-1185">Reference proteome</keyword>
<evidence type="ECO:0000313" key="16">
    <source>
        <dbReference type="Proteomes" id="UP000694392"/>
    </source>
</evidence>
<dbReference type="CDD" id="cd00577">
    <property type="entry name" value="PCNA"/>
    <property type="match status" value="1"/>
</dbReference>
<dbReference type="PANTHER" id="PTHR15237">
    <property type="entry name" value="DNA REPAIR PROTEIN RAD9"/>
    <property type="match status" value="1"/>
</dbReference>
<feature type="chain" id="PRO_5034985364" description="Cell cycle checkpoint control protein RAD9A" evidence="14">
    <location>
        <begin position="19"/>
        <end position="335"/>
    </location>
</feature>
<evidence type="ECO:0000256" key="3">
    <source>
        <dbReference type="ARBA" id="ARBA00008494"/>
    </source>
</evidence>
<keyword evidence="10" id="KW-0539">Nucleus</keyword>
<evidence type="ECO:0000256" key="13">
    <source>
        <dbReference type="ARBA" id="ARBA00079896"/>
    </source>
</evidence>
<organism evidence="15 16">
    <name type="scientific">Sphenodon punctatus</name>
    <name type="common">Tuatara</name>
    <name type="synonym">Hatteria punctata</name>
    <dbReference type="NCBI Taxonomy" id="8508"/>
    <lineage>
        <taxon>Eukaryota</taxon>
        <taxon>Metazoa</taxon>
        <taxon>Chordata</taxon>
        <taxon>Craniata</taxon>
        <taxon>Vertebrata</taxon>
        <taxon>Euteleostomi</taxon>
        <taxon>Lepidosauria</taxon>
        <taxon>Sphenodontia</taxon>
        <taxon>Sphenodontidae</taxon>
        <taxon>Sphenodon</taxon>
    </lineage>
</organism>
<reference evidence="15" key="2">
    <citation type="submission" date="2025-09" db="UniProtKB">
        <authorList>
            <consortium name="Ensembl"/>
        </authorList>
    </citation>
    <scope>IDENTIFICATION</scope>
</reference>
<dbReference type="Ensembl" id="ENSSPUT00000015331.1">
    <property type="protein sequence ID" value="ENSSPUP00000014367.1"/>
    <property type="gene ID" value="ENSSPUG00000011061.1"/>
</dbReference>
<dbReference type="GO" id="GO:0008311">
    <property type="term" value="F:double-stranded DNA 3'-5' DNA exonuclease activity"/>
    <property type="evidence" value="ECO:0007669"/>
    <property type="project" value="UniProtKB-EC"/>
</dbReference>
<dbReference type="EC" id="3.1.11.2" evidence="4"/>
<evidence type="ECO:0000256" key="12">
    <source>
        <dbReference type="ARBA" id="ARBA00069752"/>
    </source>
</evidence>
<evidence type="ECO:0000256" key="9">
    <source>
        <dbReference type="ARBA" id="ARBA00022839"/>
    </source>
</evidence>
<sequence length="335" mass="38409">YKLVLKIFILFLYIKCISHPSCPQVFGRAIHALARISDEFWFDPTEKGLALKSVNSSMSAYACIFFSSMFFQHYCRTAMTILHSLLQSVLPVFRCLNTLERNVEKCSVYTNLNECYVVFQLFCRHGIVKTHNLAFQECEPLQAVFARHMCPNVLKVQSRVLSDMMIHFPTYQEEVTLAVTPIQVCFKSYSEEEMADFPKAMHTKIHLNPGEFDYFQVGVDSEITFCLKELRKTVPPTFSPKVHTQHRHLPVAFFMEDMMVEASFVLATLADIEDRTSSQQSAFNNSLEYSISQFHSLFFGAVSSKQQDVLHAFHSLATASDTDEDFENGQLSQTF</sequence>
<dbReference type="FunFam" id="3.70.10.10:FF:000005">
    <property type="entry name" value="Cell cycle checkpoint control protein"/>
    <property type="match status" value="1"/>
</dbReference>
<evidence type="ECO:0000256" key="5">
    <source>
        <dbReference type="ARBA" id="ARBA00022553"/>
    </source>
</evidence>
<dbReference type="Gene3D" id="3.70.10.10">
    <property type="match status" value="1"/>
</dbReference>
<keyword evidence="8" id="KW-0378">Hydrolase</keyword>
<keyword evidence="7" id="KW-0227">DNA damage</keyword>
<accession>A0A8D0L812</accession>
<feature type="signal peptide" evidence="14">
    <location>
        <begin position="1"/>
        <end position="18"/>
    </location>
</feature>
<dbReference type="GeneTree" id="ENSGT00390000005767"/>
<evidence type="ECO:0000313" key="15">
    <source>
        <dbReference type="Ensembl" id="ENSSPUP00000014367.1"/>
    </source>
</evidence>
<dbReference type="GO" id="GO:0030896">
    <property type="term" value="C:checkpoint clamp complex"/>
    <property type="evidence" value="ECO:0007669"/>
    <property type="project" value="InterPro"/>
</dbReference>
<dbReference type="PANTHER" id="PTHR15237:SF2">
    <property type="entry name" value="CELL CYCLE CHECKPOINT CONTROL PROTEIN RAD9B"/>
    <property type="match status" value="1"/>
</dbReference>
<dbReference type="GO" id="GO:0031573">
    <property type="term" value="P:mitotic intra-S DNA damage checkpoint signaling"/>
    <property type="evidence" value="ECO:0007669"/>
    <property type="project" value="TreeGrafter"/>
</dbReference>
<keyword evidence="5" id="KW-0597">Phosphoprotein</keyword>
<evidence type="ECO:0000256" key="4">
    <source>
        <dbReference type="ARBA" id="ARBA00012115"/>
    </source>
</evidence>